<gene>
    <name evidence="1" type="ORF">CVT26_004854</name>
</gene>
<protein>
    <submittedName>
        <fullName evidence="1">Uncharacterized protein</fullName>
    </submittedName>
</protein>
<sequence>MPPPDVPTPRRISTSLSGNLDSLRECRKLASILGLGGTTRTGLSRQRVQRRHSTFASARLHRCATSAKTVSLQIRVEGSRVPAVNVAQPRWRSYVYHTLSSLPRQRCTQRLL</sequence>
<dbReference type="EMBL" id="NHYE01000329">
    <property type="protein sequence ID" value="PPR06408.1"/>
    <property type="molecule type" value="Genomic_DNA"/>
</dbReference>
<name>A0A409YTX3_9AGAR</name>
<organism evidence="1 2">
    <name type="scientific">Gymnopilus dilepis</name>
    <dbReference type="NCBI Taxonomy" id="231916"/>
    <lineage>
        <taxon>Eukaryota</taxon>
        <taxon>Fungi</taxon>
        <taxon>Dikarya</taxon>
        <taxon>Basidiomycota</taxon>
        <taxon>Agaricomycotina</taxon>
        <taxon>Agaricomycetes</taxon>
        <taxon>Agaricomycetidae</taxon>
        <taxon>Agaricales</taxon>
        <taxon>Agaricineae</taxon>
        <taxon>Hymenogastraceae</taxon>
        <taxon>Gymnopilus</taxon>
    </lineage>
</organism>
<proteinExistence type="predicted"/>
<dbReference type="InParanoid" id="A0A409YTX3"/>
<dbReference type="Proteomes" id="UP000284706">
    <property type="component" value="Unassembled WGS sequence"/>
</dbReference>
<reference evidence="1 2" key="1">
    <citation type="journal article" date="2018" name="Evol. Lett.">
        <title>Horizontal gene cluster transfer increased hallucinogenic mushroom diversity.</title>
        <authorList>
            <person name="Reynolds H.T."/>
            <person name="Vijayakumar V."/>
            <person name="Gluck-Thaler E."/>
            <person name="Korotkin H.B."/>
            <person name="Matheny P.B."/>
            <person name="Slot J.C."/>
        </authorList>
    </citation>
    <scope>NUCLEOTIDE SEQUENCE [LARGE SCALE GENOMIC DNA]</scope>
    <source>
        <strain evidence="1 2">SRW20</strain>
    </source>
</reference>
<keyword evidence="2" id="KW-1185">Reference proteome</keyword>
<accession>A0A409YTX3</accession>
<comment type="caution">
    <text evidence="1">The sequence shown here is derived from an EMBL/GenBank/DDBJ whole genome shotgun (WGS) entry which is preliminary data.</text>
</comment>
<evidence type="ECO:0000313" key="1">
    <source>
        <dbReference type="EMBL" id="PPR06408.1"/>
    </source>
</evidence>
<dbReference type="AlphaFoldDB" id="A0A409YTX3"/>
<evidence type="ECO:0000313" key="2">
    <source>
        <dbReference type="Proteomes" id="UP000284706"/>
    </source>
</evidence>